<reference evidence="2" key="2">
    <citation type="submission" date="2015-08" db="UniProtKB">
        <authorList>
            <consortium name="WormBaseParasite"/>
        </authorList>
    </citation>
    <scope>IDENTIFICATION</scope>
</reference>
<dbReference type="PANTHER" id="PTHR13447:SF2">
    <property type="entry name" value="SMALL RIBOSOMAL SUBUNIT PROTEIN BS1M"/>
    <property type="match status" value="1"/>
</dbReference>
<dbReference type="PANTHER" id="PTHR13447">
    <property type="entry name" value="MITOCHONDRIAL 28S RIBOSOMAL PROTEIN S28"/>
    <property type="match status" value="1"/>
</dbReference>
<dbReference type="GO" id="GO:0005763">
    <property type="term" value="C:mitochondrial small ribosomal subunit"/>
    <property type="evidence" value="ECO:0007669"/>
    <property type="project" value="TreeGrafter"/>
</dbReference>
<proteinExistence type="predicted"/>
<keyword evidence="1" id="KW-1185">Reference proteome</keyword>
<dbReference type="InterPro" id="IPR019375">
    <property type="entry name" value="Ribosomal_bS1m"/>
</dbReference>
<reference evidence="1" key="1">
    <citation type="submission" date="2014-07" db="EMBL/GenBank/DDBJ databases">
        <authorList>
            <person name="Martin A.A"/>
            <person name="De Silva N."/>
        </authorList>
    </citation>
    <scope>NUCLEOTIDE SEQUENCE</scope>
</reference>
<evidence type="ECO:0000313" key="1">
    <source>
        <dbReference type="Proteomes" id="UP000035680"/>
    </source>
</evidence>
<dbReference type="STRING" id="75913.A0A0K0FLG5"/>
<sequence>MLLRSLFPSLLKHRGNLRAISHSSCVLCSEDSKPKEDGIDVFEDLLKSSIELSKKEEKLTSFPKLFRQSKFVELGDFKGRIVVGHVVHKVQDDLYIDIGLKFNAVVKTPSKDREKYVLGAEVLMRLLDPELSERFLGSKKDLTLLEADAILLGLLRKNYV</sequence>
<evidence type="ECO:0000313" key="2">
    <source>
        <dbReference type="WBParaSite" id="SVE_0988000.1"/>
    </source>
</evidence>
<name>A0A0K0FLG5_STRVS</name>
<organism evidence="1 2">
    <name type="scientific">Strongyloides venezuelensis</name>
    <name type="common">Threadworm</name>
    <dbReference type="NCBI Taxonomy" id="75913"/>
    <lineage>
        <taxon>Eukaryota</taxon>
        <taxon>Metazoa</taxon>
        <taxon>Ecdysozoa</taxon>
        <taxon>Nematoda</taxon>
        <taxon>Chromadorea</taxon>
        <taxon>Rhabditida</taxon>
        <taxon>Tylenchina</taxon>
        <taxon>Panagrolaimomorpha</taxon>
        <taxon>Strongyloidoidea</taxon>
        <taxon>Strongyloididae</taxon>
        <taxon>Strongyloides</taxon>
    </lineage>
</organism>
<dbReference type="AlphaFoldDB" id="A0A0K0FLG5"/>
<protein>
    <submittedName>
        <fullName evidence="2">28S ribosomal protein S28, mitochondrial (inferred by orthology to a human protein)</fullName>
    </submittedName>
</protein>
<dbReference type="WBParaSite" id="SVE_0988000.1">
    <property type="protein sequence ID" value="SVE_0988000.1"/>
    <property type="gene ID" value="SVE_0988000"/>
</dbReference>
<dbReference type="Proteomes" id="UP000035680">
    <property type="component" value="Unassembled WGS sequence"/>
</dbReference>
<dbReference type="Pfam" id="PF10246">
    <property type="entry name" value="MRP-S35"/>
    <property type="match status" value="1"/>
</dbReference>
<accession>A0A0K0FLG5</accession>